<evidence type="ECO:0000313" key="1">
    <source>
        <dbReference type="EMBL" id="MCM2531646.1"/>
    </source>
</evidence>
<keyword evidence="2" id="KW-1185">Reference proteome</keyword>
<reference evidence="1 2" key="1">
    <citation type="submission" date="2022-06" db="EMBL/GenBank/DDBJ databases">
        <authorList>
            <person name="Jeon C.O."/>
        </authorList>
    </citation>
    <scope>NUCLEOTIDE SEQUENCE [LARGE SCALE GENOMIC DNA]</scope>
    <source>
        <strain evidence="1 2">KCTC 13943</strain>
    </source>
</reference>
<sequence>MKKISLLLGIFLLIFATTFFYEHKNPKVQESITFFPIDPKVTYKITNTSLRLIDQKPAEHDSLLWRITSTLDQIAYLRQDAGLLFSNGRLVGELRYWKQNTTSLTQEKQIVNDKSAIFEAITFHHAELHEKGNQIFSSQALSEDHLYLIHSASSKKDSFRSPMTQEESEWKQRLDEQTRMLLQYSWSKGTRYFSIPLNNYQAFPLNLFNEKAKTGLPGFTSTETARIIGNLWEGLYKNYFLGIKKADGTIVSPIGSTIPLILVANNKTHLLVLTETANGEPILLRQRIKDVD</sequence>
<evidence type="ECO:0000313" key="2">
    <source>
        <dbReference type="Proteomes" id="UP001523262"/>
    </source>
</evidence>
<protein>
    <submittedName>
        <fullName evidence="1">Uncharacterized protein</fullName>
    </submittedName>
</protein>
<accession>A0ABT0W5N3</accession>
<comment type="caution">
    <text evidence="1">The sequence shown here is derived from an EMBL/GenBank/DDBJ whole genome shotgun (WGS) entry which is preliminary data.</text>
</comment>
<dbReference type="Proteomes" id="UP001523262">
    <property type="component" value="Unassembled WGS sequence"/>
</dbReference>
<proteinExistence type="predicted"/>
<dbReference type="EMBL" id="JAMQCR010000001">
    <property type="protein sequence ID" value="MCM2531646.1"/>
    <property type="molecule type" value="Genomic_DNA"/>
</dbReference>
<name>A0ABT0W5N3_9BACI</name>
<organism evidence="1 2">
    <name type="scientific">Neobacillus pocheonensis</name>
    <dbReference type="NCBI Taxonomy" id="363869"/>
    <lineage>
        <taxon>Bacteria</taxon>
        <taxon>Bacillati</taxon>
        <taxon>Bacillota</taxon>
        <taxon>Bacilli</taxon>
        <taxon>Bacillales</taxon>
        <taxon>Bacillaceae</taxon>
        <taxon>Neobacillus</taxon>
    </lineage>
</organism>
<gene>
    <name evidence="1" type="ORF">NDK43_03560</name>
</gene>